<protein>
    <submittedName>
        <fullName evidence="1">Uncharacterized protein</fullName>
    </submittedName>
</protein>
<reference evidence="1" key="1">
    <citation type="submission" date="2021-04" db="EMBL/GenBank/DDBJ databases">
        <authorList>
            <person name="Hornung B."/>
        </authorList>
    </citation>
    <scope>NUCLEOTIDE SEQUENCE</scope>
    <source>
        <strain evidence="1">G5G6</strain>
    </source>
</reference>
<comment type="caution">
    <text evidence="1">The sequence shown here is derived from an EMBL/GenBank/DDBJ whole genome shotgun (WGS) entry which is preliminary data.</text>
</comment>
<organism evidence="1 2">
    <name type="scientific">Georgfuchsia toluolica</name>
    <dbReference type="NCBI Taxonomy" id="424218"/>
    <lineage>
        <taxon>Bacteria</taxon>
        <taxon>Pseudomonadati</taxon>
        <taxon>Pseudomonadota</taxon>
        <taxon>Betaproteobacteria</taxon>
        <taxon>Nitrosomonadales</taxon>
        <taxon>Sterolibacteriaceae</taxon>
        <taxon>Georgfuchsia</taxon>
    </lineage>
</organism>
<proteinExistence type="predicted"/>
<accession>A0A916J0M4</accession>
<keyword evidence="2" id="KW-1185">Reference proteome</keyword>
<dbReference type="EMBL" id="CAJQUM010000001">
    <property type="protein sequence ID" value="CAG4882510.1"/>
    <property type="molecule type" value="Genomic_DNA"/>
</dbReference>
<evidence type="ECO:0000313" key="2">
    <source>
        <dbReference type="Proteomes" id="UP000742786"/>
    </source>
</evidence>
<evidence type="ECO:0000313" key="1">
    <source>
        <dbReference type="EMBL" id="CAG4882510.1"/>
    </source>
</evidence>
<dbReference type="AlphaFoldDB" id="A0A916J0M4"/>
<gene>
    <name evidence="1" type="ORF">GTOL_10392</name>
</gene>
<name>A0A916J0M4_9PROT</name>
<sequence length="69" mass="7742">MRKTSLCDLADCNLYVSTKLKTAKANHRKDTERTEEKQRVVAIASLIERVSVGRLALKAFLCDLFVLCG</sequence>
<dbReference type="Proteomes" id="UP000742786">
    <property type="component" value="Unassembled WGS sequence"/>
</dbReference>